<evidence type="ECO:0000313" key="6">
    <source>
        <dbReference type="EMBL" id="OAI15012.1"/>
    </source>
</evidence>
<dbReference type="Pfam" id="PF04352">
    <property type="entry name" value="ProQ"/>
    <property type="match status" value="1"/>
</dbReference>
<evidence type="ECO:0000256" key="4">
    <source>
        <dbReference type="SAM" id="MobiDB-lite"/>
    </source>
</evidence>
<dbReference type="SUPFAM" id="SSF48657">
    <property type="entry name" value="FinO-like"/>
    <property type="match status" value="1"/>
</dbReference>
<dbReference type="GO" id="GO:0005829">
    <property type="term" value="C:cytosol"/>
    <property type="evidence" value="ECO:0007669"/>
    <property type="project" value="TreeGrafter"/>
</dbReference>
<gene>
    <name evidence="6" type="ORF">A1359_09875</name>
</gene>
<dbReference type="PANTHER" id="PTHR38106">
    <property type="entry name" value="RNA CHAPERONE PROQ"/>
    <property type="match status" value="1"/>
</dbReference>
<dbReference type="Proteomes" id="UP000078476">
    <property type="component" value="Unassembled WGS sequence"/>
</dbReference>
<dbReference type="InterPro" id="IPR036442">
    <property type="entry name" value="ProQ/FinO_sf"/>
</dbReference>
<proteinExistence type="predicted"/>
<dbReference type="GO" id="GO:0033592">
    <property type="term" value="F:RNA strand annealing activity"/>
    <property type="evidence" value="ECO:0007669"/>
    <property type="project" value="InterPro"/>
</dbReference>
<protein>
    <submittedName>
        <fullName evidence="6">Fertility inhibition FinO</fullName>
    </submittedName>
</protein>
<keyword evidence="3" id="KW-0143">Chaperone</keyword>
<name>A0A177NAW7_9GAMM</name>
<evidence type="ECO:0000259" key="5">
    <source>
        <dbReference type="SMART" id="SM00945"/>
    </source>
</evidence>
<organism evidence="6 7">
    <name type="scientific">Methylomonas lenta</name>
    <dbReference type="NCBI Taxonomy" id="980561"/>
    <lineage>
        <taxon>Bacteria</taxon>
        <taxon>Pseudomonadati</taxon>
        <taxon>Pseudomonadota</taxon>
        <taxon>Gammaproteobacteria</taxon>
        <taxon>Methylococcales</taxon>
        <taxon>Methylococcaceae</taxon>
        <taxon>Methylomonas</taxon>
    </lineage>
</organism>
<feature type="domain" description="ProQ/FinO" evidence="5">
    <location>
        <begin position="39"/>
        <end position="153"/>
    </location>
</feature>
<sequence>MAFEQLSSLRDELAKQAATEKALKKQKQASNGTSAPKSSKVDPLVLVIGMLQKKFPLAFPKKPAAKVPLKIGIHKDILEQAEQLGIDKKDIRAAIKTWCWGNRYWECMLENAARVDLNGDTVGQVTKVDAEQAELLKKRRQKKSKPEVQPSESV</sequence>
<dbReference type="GO" id="GO:0034057">
    <property type="term" value="F:RNA strand-exchange activity"/>
    <property type="evidence" value="ECO:0007669"/>
    <property type="project" value="InterPro"/>
</dbReference>
<dbReference type="EMBL" id="LUUI01000105">
    <property type="protein sequence ID" value="OAI15012.1"/>
    <property type="molecule type" value="Genomic_DNA"/>
</dbReference>
<dbReference type="STRING" id="980561.A1359_09875"/>
<dbReference type="RefSeq" id="WP_066982651.1">
    <property type="nucleotide sequence ID" value="NZ_LUUI01000105.1"/>
</dbReference>
<dbReference type="AlphaFoldDB" id="A0A177NAW7"/>
<dbReference type="PANTHER" id="PTHR38106:SF1">
    <property type="entry name" value="RNA CHAPERONE PROQ"/>
    <property type="match status" value="1"/>
</dbReference>
<dbReference type="SMART" id="SM00945">
    <property type="entry name" value="ProQ"/>
    <property type="match status" value="1"/>
</dbReference>
<dbReference type="OrthoDB" id="7025208at2"/>
<comment type="caution">
    <text evidence="6">The sequence shown here is derived from an EMBL/GenBank/DDBJ whole genome shotgun (WGS) entry which is preliminary data.</text>
</comment>
<evidence type="ECO:0000256" key="1">
    <source>
        <dbReference type="ARBA" id="ARBA00022490"/>
    </source>
</evidence>
<feature type="compositionally biased region" description="Polar residues" evidence="4">
    <location>
        <begin position="28"/>
        <end position="37"/>
    </location>
</feature>
<reference evidence="6 7" key="1">
    <citation type="submission" date="2016-03" db="EMBL/GenBank/DDBJ databases">
        <authorList>
            <person name="Ploux O."/>
        </authorList>
    </citation>
    <scope>NUCLEOTIDE SEQUENCE [LARGE SCALE GENOMIC DNA]</scope>
    <source>
        <strain evidence="6 7">R-45370</strain>
    </source>
</reference>
<feature type="region of interest" description="Disordered" evidence="4">
    <location>
        <begin position="20"/>
        <end position="39"/>
    </location>
</feature>
<evidence type="ECO:0000313" key="7">
    <source>
        <dbReference type="Proteomes" id="UP000078476"/>
    </source>
</evidence>
<evidence type="ECO:0000256" key="2">
    <source>
        <dbReference type="ARBA" id="ARBA00022884"/>
    </source>
</evidence>
<dbReference type="InterPro" id="IPR023529">
    <property type="entry name" value="ProQ"/>
</dbReference>
<keyword evidence="2" id="KW-0694">RNA-binding</keyword>
<dbReference type="Gene3D" id="1.10.1710.10">
    <property type="entry name" value="ProQ/FinO domain"/>
    <property type="match status" value="1"/>
</dbReference>
<dbReference type="GO" id="GO:0010608">
    <property type="term" value="P:post-transcriptional regulation of gene expression"/>
    <property type="evidence" value="ECO:0007669"/>
    <property type="project" value="InterPro"/>
</dbReference>
<evidence type="ECO:0000256" key="3">
    <source>
        <dbReference type="ARBA" id="ARBA00023186"/>
    </source>
</evidence>
<keyword evidence="7" id="KW-1185">Reference proteome</keyword>
<accession>A0A177NAW7</accession>
<keyword evidence="1" id="KW-0963">Cytoplasm</keyword>
<dbReference type="InterPro" id="IPR016103">
    <property type="entry name" value="ProQ/FinO"/>
</dbReference>